<protein>
    <submittedName>
        <fullName evidence="2">Uncharacterized protein</fullName>
    </submittedName>
</protein>
<feature type="compositionally biased region" description="Basic and acidic residues" evidence="1">
    <location>
        <begin position="107"/>
        <end position="127"/>
    </location>
</feature>
<dbReference type="EMBL" id="QGNW01000273">
    <property type="protein sequence ID" value="RVW79883.1"/>
    <property type="molecule type" value="Genomic_DNA"/>
</dbReference>
<reference evidence="2 3" key="1">
    <citation type="journal article" date="2018" name="PLoS Genet.">
        <title>Population sequencing reveals clonal diversity and ancestral inbreeding in the grapevine cultivar Chardonnay.</title>
        <authorList>
            <person name="Roach M.J."/>
            <person name="Johnson D.L."/>
            <person name="Bohlmann J."/>
            <person name="van Vuuren H.J."/>
            <person name="Jones S.J."/>
            <person name="Pretorius I.S."/>
            <person name="Schmidt S.A."/>
            <person name="Borneman A.R."/>
        </authorList>
    </citation>
    <scope>NUCLEOTIDE SEQUENCE [LARGE SCALE GENOMIC DNA]</scope>
    <source>
        <strain evidence="3">cv. Chardonnay</strain>
        <tissue evidence="2">Leaf</tissue>
    </source>
</reference>
<proteinExistence type="predicted"/>
<comment type="caution">
    <text evidence="2">The sequence shown here is derived from an EMBL/GenBank/DDBJ whole genome shotgun (WGS) entry which is preliminary data.</text>
</comment>
<feature type="compositionally biased region" description="Pro residues" evidence="1">
    <location>
        <begin position="36"/>
        <end position="49"/>
    </location>
</feature>
<evidence type="ECO:0000313" key="3">
    <source>
        <dbReference type="Proteomes" id="UP000288805"/>
    </source>
</evidence>
<evidence type="ECO:0000256" key="1">
    <source>
        <dbReference type="SAM" id="MobiDB-lite"/>
    </source>
</evidence>
<sequence length="166" mass="18844">MVLLCHLTLIRQLALKMIEHMDLAIQLSSNDAGGETPPPSPPPHHFSSPLPPLELSSILPPNCSLKLWNFQLIQRNCRVFLLYYDNPSRWRPKSKILQYPLSPQEALKQKDSAQNPKKVDGKGRVELENTVASNEEQELKAKDDKPDDMNSKMTEHSAANHSEKDR</sequence>
<dbReference type="AlphaFoldDB" id="A0A438H695"/>
<organism evidence="2 3">
    <name type="scientific">Vitis vinifera</name>
    <name type="common">Grape</name>
    <dbReference type="NCBI Taxonomy" id="29760"/>
    <lineage>
        <taxon>Eukaryota</taxon>
        <taxon>Viridiplantae</taxon>
        <taxon>Streptophyta</taxon>
        <taxon>Embryophyta</taxon>
        <taxon>Tracheophyta</taxon>
        <taxon>Spermatophyta</taxon>
        <taxon>Magnoliopsida</taxon>
        <taxon>eudicotyledons</taxon>
        <taxon>Gunneridae</taxon>
        <taxon>Pentapetalae</taxon>
        <taxon>rosids</taxon>
        <taxon>Vitales</taxon>
        <taxon>Vitaceae</taxon>
        <taxon>Viteae</taxon>
        <taxon>Vitis</taxon>
    </lineage>
</organism>
<feature type="compositionally biased region" description="Basic and acidic residues" evidence="1">
    <location>
        <begin position="137"/>
        <end position="155"/>
    </location>
</feature>
<evidence type="ECO:0000313" key="2">
    <source>
        <dbReference type="EMBL" id="RVW79883.1"/>
    </source>
</evidence>
<name>A0A438H695_VITVI</name>
<dbReference type="Proteomes" id="UP000288805">
    <property type="component" value="Unassembled WGS sequence"/>
</dbReference>
<gene>
    <name evidence="2" type="ORF">CK203_041422</name>
</gene>
<feature type="region of interest" description="Disordered" evidence="1">
    <location>
        <begin position="29"/>
        <end position="49"/>
    </location>
</feature>
<accession>A0A438H695</accession>
<feature type="region of interest" description="Disordered" evidence="1">
    <location>
        <begin position="101"/>
        <end position="166"/>
    </location>
</feature>